<evidence type="ECO:0000256" key="1">
    <source>
        <dbReference type="SAM" id="MobiDB-lite"/>
    </source>
</evidence>
<dbReference type="EMBL" id="CP003261">
    <property type="protein sequence ID" value="AGK98396.1"/>
    <property type="molecule type" value="Genomic_DNA"/>
</dbReference>
<name>R4K9M9_CLOPA</name>
<protein>
    <submittedName>
        <fullName evidence="2">Uncharacterized protein</fullName>
    </submittedName>
</protein>
<feature type="region of interest" description="Disordered" evidence="1">
    <location>
        <begin position="1"/>
        <end position="50"/>
    </location>
</feature>
<evidence type="ECO:0000313" key="3">
    <source>
        <dbReference type="Proteomes" id="UP000013523"/>
    </source>
</evidence>
<dbReference type="RefSeq" id="WP_015616679.1">
    <property type="nucleotide sequence ID" value="NC_021182.1"/>
</dbReference>
<dbReference type="AlphaFoldDB" id="R4K9M9"/>
<proteinExistence type="predicted"/>
<reference evidence="2 3" key="1">
    <citation type="submission" date="2012-01" db="EMBL/GenBank/DDBJ databases">
        <title>Complete sequence of chromosome of Clostridium pasteurianum BC1.</title>
        <authorList>
            <consortium name="US DOE Joint Genome Institute"/>
            <person name="Lucas S."/>
            <person name="Han J."/>
            <person name="Lapidus A."/>
            <person name="Cheng J.-F."/>
            <person name="Goodwin L."/>
            <person name="Pitluck S."/>
            <person name="Peters L."/>
            <person name="Mikhailova N."/>
            <person name="Teshima H."/>
            <person name="Detter J.C."/>
            <person name="Han C."/>
            <person name="Tapia R."/>
            <person name="Land M."/>
            <person name="Hauser L."/>
            <person name="Kyrpides N."/>
            <person name="Ivanova N."/>
            <person name="Pagani I."/>
            <person name="Dunn J."/>
            <person name="Taghavi S."/>
            <person name="Francis A."/>
            <person name="van der Lelie D."/>
            <person name="Woyke T."/>
        </authorList>
    </citation>
    <scope>NUCLEOTIDE SEQUENCE [LARGE SCALE GENOMIC DNA]</scope>
    <source>
        <strain evidence="2 3">BC1</strain>
    </source>
</reference>
<feature type="compositionally biased region" description="Polar residues" evidence="1">
    <location>
        <begin position="35"/>
        <end position="50"/>
    </location>
</feature>
<dbReference type="Proteomes" id="UP000013523">
    <property type="component" value="Chromosome"/>
</dbReference>
<keyword evidence="3" id="KW-1185">Reference proteome</keyword>
<accession>R4K9M9</accession>
<dbReference type="eggNOG" id="ENOG50324IZ">
    <property type="taxonomic scope" value="Bacteria"/>
</dbReference>
<gene>
    <name evidence="2" type="ORF">Clopa_3614</name>
</gene>
<dbReference type="PATRIC" id="fig|86416.3.peg.3612"/>
<evidence type="ECO:0000313" key="2">
    <source>
        <dbReference type="EMBL" id="AGK98396.1"/>
    </source>
</evidence>
<organism evidence="2 3">
    <name type="scientific">Clostridium pasteurianum BC1</name>
    <dbReference type="NCBI Taxonomy" id="86416"/>
    <lineage>
        <taxon>Bacteria</taxon>
        <taxon>Bacillati</taxon>
        <taxon>Bacillota</taxon>
        <taxon>Clostridia</taxon>
        <taxon>Eubacteriales</taxon>
        <taxon>Clostridiaceae</taxon>
        <taxon>Clostridium</taxon>
    </lineage>
</organism>
<dbReference type="KEGG" id="cpas:Clopa_3614"/>
<sequence>MVRKEKTATNNQWASIPEESPEKINSSHKQEKTATDNQWTSTIKNHVNEK</sequence>
<dbReference type="HOGENOM" id="CLU_214791_0_0_9"/>